<evidence type="ECO:0000256" key="2">
    <source>
        <dbReference type="SAM" id="Phobius"/>
    </source>
</evidence>
<dbReference type="Proteomes" id="UP001168620">
    <property type="component" value="Unassembled WGS sequence"/>
</dbReference>
<dbReference type="EMBL" id="JAUHJQ010000004">
    <property type="protein sequence ID" value="MDN4173615.1"/>
    <property type="molecule type" value="Genomic_DNA"/>
</dbReference>
<accession>A0ABT8FGN1</accession>
<evidence type="ECO:0000313" key="5">
    <source>
        <dbReference type="Proteomes" id="UP001168620"/>
    </source>
</evidence>
<reference evidence="4" key="1">
    <citation type="submission" date="2023-06" db="EMBL/GenBank/DDBJ databases">
        <title>Draft genome sequence of Nocardioides sp. SOB77.</title>
        <authorList>
            <person name="Zhang G."/>
        </authorList>
    </citation>
    <scope>NUCLEOTIDE SEQUENCE</scope>
    <source>
        <strain evidence="4">SOB77</strain>
    </source>
</reference>
<dbReference type="RefSeq" id="WP_300952734.1">
    <property type="nucleotide sequence ID" value="NZ_JAUHJQ010000004.1"/>
</dbReference>
<evidence type="ECO:0000259" key="3">
    <source>
        <dbReference type="Pfam" id="PF02397"/>
    </source>
</evidence>
<organism evidence="4 5">
    <name type="scientific">Nocardioides oceani</name>
    <dbReference type="NCBI Taxonomy" id="3058369"/>
    <lineage>
        <taxon>Bacteria</taxon>
        <taxon>Bacillati</taxon>
        <taxon>Actinomycetota</taxon>
        <taxon>Actinomycetes</taxon>
        <taxon>Propionibacteriales</taxon>
        <taxon>Nocardioidaceae</taxon>
        <taxon>Nocardioides</taxon>
    </lineage>
</organism>
<comment type="similarity">
    <text evidence="1">Belongs to the bacterial sugar transferase family.</text>
</comment>
<feature type="transmembrane region" description="Helical" evidence="2">
    <location>
        <begin position="26"/>
        <end position="48"/>
    </location>
</feature>
<keyword evidence="2" id="KW-0472">Membrane</keyword>
<evidence type="ECO:0000313" key="4">
    <source>
        <dbReference type="EMBL" id="MDN4173615.1"/>
    </source>
</evidence>
<feature type="domain" description="Bacterial sugar transferase" evidence="3">
    <location>
        <begin position="23"/>
        <end position="208"/>
    </location>
</feature>
<gene>
    <name evidence="4" type="ORF">QWY28_11710</name>
</gene>
<keyword evidence="4" id="KW-0808">Transferase</keyword>
<dbReference type="GO" id="GO:0016740">
    <property type="term" value="F:transferase activity"/>
    <property type="evidence" value="ECO:0007669"/>
    <property type="project" value="UniProtKB-KW"/>
</dbReference>
<name>A0ABT8FGN1_9ACTN</name>
<evidence type="ECO:0000256" key="1">
    <source>
        <dbReference type="ARBA" id="ARBA00006464"/>
    </source>
</evidence>
<sequence>MTIGAVPPGPLGREVAEHATYALQRVLALLLLVLGAPVLLAVALLVGLTSRGPVVYRQTRVGRFGRHFTILKFRTMRAGADHELLALLALQGRTVTPFVKLDHDPRVTAVGRWLRRLSIDELPQLWNVVRGDMALVGPRPQTPQEVATYDDTTWRRLLARPGVTGLWQVSGRSDLSPTEGLALDDEYVRSWSPLLDARVLLRTAAVLVTQRGAR</sequence>
<protein>
    <submittedName>
        <fullName evidence="4">Sugar transferase</fullName>
        <ecNumber evidence="4">2.7.8.-</ecNumber>
    </submittedName>
</protein>
<keyword evidence="2" id="KW-0812">Transmembrane</keyword>
<dbReference type="Pfam" id="PF02397">
    <property type="entry name" value="Bac_transf"/>
    <property type="match status" value="1"/>
</dbReference>
<keyword evidence="2" id="KW-1133">Transmembrane helix</keyword>
<keyword evidence="5" id="KW-1185">Reference proteome</keyword>
<dbReference type="InterPro" id="IPR003362">
    <property type="entry name" value="Bact_transf"/>
</dbReference>
<proteinExistence type="inferred from homology"/>
<dbReference type="EC" id="2.7.8.-" evidence="4"/>
<comment type="caution">
    <text evidence="4">The sequence shown here is derived from an EMBL/GenBank/DDBJ whole genome shotgun (WGS) entry which is preliminary data.</text>
</comment>
<dbReference type="PANTHER" id="PTHR30576:SF10">
    <property type="entry name" value="SLL5057 PROTEIN"/>
    <property type="match status" value="1"/>
</dbReference>
<dbReference type="PANTHER" id="PTHR30576">
    <property type="entry name" value="COLANIC BIOSYNTHESIS UDP-GLUCOSE LIPID CARRIER TRANSFERASE"/>
    <property type="match status" value="1"/>
</dbReference>